<reference evidence="2" key="2">
    <citation type="submission" date="2022-01" db="EMBL/GenBank/DDBJ databases">
        <authorList>
            <person name="Zivanovic Y."/>
            <person name="Moreira D."/>
            <person name="Lopez-Garcia P."/>
        </authorList>
    </citation>
    <scope>NUCLEOTIDE SEQUENCE</scope>
    <source>
        <strain evidence="2">G9</strain>
    </source>
</reference>
<dbReference type="InterPro" id="IPR000871">
    <property type="entry name" value="Beta-lactam_class-A"/>
</dbReference>
<reference evidence="2" key="1">
    <citation type="journal article" date="2022" name="Genome Biol. Evol.">
        <title>A New Gene Family Diagnostic for Intracellular Biomineralization of Amorphous Ca Carbonates by Cyanobacteria.</title>
        <authorList>
            <person name="Benzerara K."/>
            <person name="Duprat E."/>
            <person name="Bitard-Feildel T."/>
            <person name="Caumes G."/>
            <person name="Cassier-Chauvat C."/>
            <person name="Chauvat F."/>
            <person name="Dezi M."/>
            <person name="Diop S.I."/>
            <person name="Gaschignard G."/>
            <person name="Gorgen S."/>
            <person name="Gugger M."/>
            <person name="Lopez-Garcia P."/>
            <person name="Millet M."/>
            <person name="Skouri-Panet F."/>
            <person name="Moreira D."/>
            <person name="Callebaut I."/>
        </authorList>
    </citation>
    <scope>NUCLEOTIDE SEQUENCE</scope>
    <source>
        <strain evidence="2">G9</strain>
    </source>
</reference>
<dbReference type="PANTHER" id="PTHR35333">
    <property type="entry name" value="BETA-LACTAMASE"/>
    <property type="match status" value="1"/>
</dbReference>
<proteinExistence type="predicted"/>
<dbReference type="Pfam" id="PF13354">
    <property type="entry name" value="Beta-lactamase2"/>
    <property type="match status" value="1"/>
</dbReference>
<dbReference type="Proteomes" id="UP001154265">
    <property type="component" value="Unassembled WGS sequence"/>
</dbReference>
<sequence>MDFFQANPALSVLAEQVLEATWQEFPWLDRQEIALTWLLYAPPISVNTGGSLTAEEFWQYPVQGFSYRGSAQIYPASVVKLFYLVAYHEWLQGNMLGADPELERAVRDMIVDSSNDATGLVMDMLSGTTSGPALASGPFQTWQYQRNIVNRYFQSLGWPELDGINVNQKTWCDGPYGREEQFVGSDRHNRNRLSTNATARLIHSIVGGVAVSAQASQEMLGLMSRSLVKADLEADPENQVQGFLGEGVPDSAKVWSKAGLTSWVRHDAAYIELPDRCPYTLVVFLDSKPASTNGAVLPFISRQFAERIPPLEGTGIL</sequence>
<keyword evidence="3" id="KW-1185">Reference proteome</keyword>
<gene>
    <name evidence="2" type="ORF">L3556_05075</name>
</gene>
<evidence type="ECO:0000313" key="2">
    <source>
        <dbReference type="EMBL" id="MDG2990310.1"/>
    </source>
</evidence>
<evidence type="ECO:0000313" key="3">
    <source>
        <dbReference type="Proteomes" id="UP001154265"/>
    </source>
</evidence>
<keyword evidence="2" id="KW-0378">Hydrolase</keyword>
<accession>A0ABT6EX02</accession>
<comment type="caution">
    <text evidence="2">The sequence shown here is derived from an EMBL/GenBank/DDBJ whole genome shotgun (WGS) entry which is preliminary data.</text>
</comment>
<dbReference type="InterPro" id="IPR045155">
    <property type="entry name" value="Beta-lactam_cat"/>
</dbReference>
<dbReference type="GO" id="GO:0016787">
    <property type="term" value="F:hydrolase activity"/>
    <property type="evidence" value="ECO:0007669"/>
    <property type="project" value="UniProtKB-KW"/>
</dbReference>
<dbReference type="SUPFAM" id="SSF56601">
    <property type="entry name" value="beta-lactamase/transpeptidase-like"/>
    <property type="match status" value="1"/>
</dbReference>
<dbReference type="EMBL" id="JAKKUT010000002">
    <property type="protein sequence ID" value="MDG2990310.1"/>
    <property type="molecule type" value="Genomic_DNA"/>
</dbReference>
<dbReference type="Gene3D" id="3.40.710.10">
    <property type="entry name" value="DD-peptidase/beta-lactamase superfamily"/>
    <property type="match status" value="1"/>
</dbReference>
<evidence type="ECO:0000259" key="1">
    <source>
        <dbReference type="Pfam" id="PF13354"/>
    </source>
</evidence>
<dbReference type="InterPro" id="IPR012338">
    <property type="entry name" value="Beta-lactam/transpept-like"/>
</dbReference>
<organism evidence="2 3">
    <name type="scientific">Candidatus Synechococcus calcipolaris G9</name>
    <dbReference type="NCBI Taxonomy" id="1497997"/>
    <lineage>
        <taxon>Bacteria</taxon>
        <taxon>Bacillati</taxon>
        <taxon>Cyanobacteriota</taxon>
        <taxon>Cyanophyceae</taxon>
        <taxon>Synechococcales</taxon>
        <taxon>Synechococcaceae</taxon>
        <taxon>Synechococcus</taxon>
    </lineage>
</organism>
<dbReference type="PANTHER" id="PTHR35333:SF3">
    <property type="entry name" value="BETA-LACTAMASE-TYPE TRANSPEPTIDASE FOLD CONTAINING PROTEIN"/>
    <property type="match status" value="1"/>
</dbReference>
<feature type="domain" description="Beta-lactamase class A catalytic" evidence="1">
    <location>
        <begin position="99"/>
        <end position="284"/>
    </location>
</feature>
<protein>
    <submittedName>
        <fullName evidence="2">Class A beta-lactamase-related serine hydrolase</fullName>
    </submittedName>
</protein>
<dbReference type="RefSeq" id="WP_277866223.1">
    <property type="nucleotide sequence ID" value="NZ_JAKKUT010000002.1"/>
</dbReference>
<name>A0ABT6EX02_9SYNE</name>